<evidence type="ECO:0000256" key="6">
    <source>
        <dbReference type="ARBA" id="ARBA00022801"/>
    </source>
</evidence>
<dbReference type="NCBIfam" id="TIGR00450">
    <property type="entry name" value="mnmE_trmE_thdF"/>
    <property type="match status" value="1"/>
</dbReference>
<dbReference type="GO" id="GO:0042802">
    <property type="term" value="F:identical protein binding"/>
    <property type="evidence" value="ECO:0007669"/>
    <property type="project" value="UniProtKB-ARBA"/>
</dbReference>
<comment type="caution">
    <text evidence="14">The sequence shown here is derived from an EMBL/GenBank/DDBJ whole genome shotgun (WGS) entry which is preliminary data.</text>
</comment>
<feature type="compositionally biased region" description="Low complexity" evidence="11">
    <location>
        <begin position="1372"/>
        <end position="1384"/>
    </location>
</feature>
<dbReference type="Gene3D" id="3.30.1360.120">
    <property type="entry name" value="Probable tRNA modification gtpase trme, domain 1"/>
    <property type="match status" value="1"/>
</dbReference>
<keyword evidence="8" id="KW-0630">Potassium</keyword>
<dbReference type="PRINTS" id="PR00326">
    <property type="entry name" value="GTP1OBG"/>
</dbReference>
<evidence type="ECO:0000256" key="12">
    <source>
        <dbReference type="SAM" id="Phobius"/>
    </source>
</evidence>
<dbReference type="InterPro" id="IPR004520">
    <property type="entry name" value="GTPase_MnmE"/>
</dbReference>
<feature type="domain" description="TrmE-type G" evidence="13">
    <location>
        <begin position="944"/>
        <end position="1170"/>
    </location>
</feature>
<reference evidence="14 15" key="1">
    <citation type="journal article" date="2018" name="Plant J.">
        <title>Genome sequences of Chlorella sorokiniana UTEX 1602 and Micractinium conductrix SAG 241.80: implications to maltose excretion by a green alga.</title>
        <authorList>
            <person name="Arriola M.B."/>
            <person name="Velmurugan N."/>
            <person name="Zhang Y."/>
            <person name="Plunkett M.H."/>
            <person name="Hondzo H."/>
            <person name="Barney B.M."/>
        </authorList>
    </citation>
    <scope>NUCLEOTIDE SEQUENCE [LARGE SCALE GENOMIC DNA]</scope>
    <source>
        <strain evidence="14 15">SAG 241.80</strain>
    </source>
</reference>
<keyword evidence="7" id="KW-0460">Magnesium</keyword>
<feature type="compositionally biased region" description="Low complexity" evidence="11">
    <location>
        <begin position="1097"/>
        <end position="1116"/>
    </location>
</feature>
<dbReference type="Proteomes" id="UP000239649">
    <property type="component" value="Unassembled WGS sequence"/>
</dbReference>
<dbReference type="InterPro" id="IPR027266">
    <property type="entry name" value="TrmE/GcvT-like"/>
</dbReference>
<feature type="region of interest" description="Disordered" evidence="11">
    <location>
        <begin position="1"/>
        <end position="25"/>
    </location>
</feature>
<dbReference type="Pfam" id="PF12631">
    <property type="entry name" value="MnmE_helical"/>
    <property type="match status" value="1"/>
</dbReference>
<comment type="subcellular location">
    <subcellularLocation>
        <location evidence="1">Plastid</location>
        <location evidence="1">Chloroplast</location>
    </subcellularLocation>
</comment>
<evidence type="ECO:0000313" key="15">
    <source>
        <dbReference type="Proteomes" id="UP000239649"/>
    </source>
</evidence>
<dbReference type="STRING" id="554055.A0A2P6VFL9"/>
<feature type="region of interest" description="Disordered" evidence="11">
    <location>
        <begin position="1428"/>
        <end position="1498"/>
    </location>
</feature>
<dbReference type="GO" id="GO:0030488">
    <property type="term" value="P:tRNA methylation"/>
    <property type="evidence" value="ECO:0007669"/>
    <property type="project" value="TreeGrafter"/>
</dbReference>
<dbReference type="Pfam" id="PF10396">
    <property type="entry name" value="TrmE_N"/>
    <property type="match status" value="1"/>
</dbReference>
<dbReference type="InterPro" id="IPR027417">
    <property type="entry name" value="P-loop_NTPase"/>
</dbReference>
<dbReference type="GO" id="GO:0046872">
    <property type="term" value="F:metal ion binding"/>
    <property type="evidence" value="ECO:0007669"/>
    <property type="project" value="UniProtKB-KW"/>
</dbReference>
<feature type="region of interest" description="Disordered" evidence="11">
    <location>
        <begin position="1097"/>
        <end position="1133"/>
    </location>
</feature>
<proteinExistence type="inferred from homology"/>
<dbReference type="FunFam" id="3.30.1360.120:FF:000003">
    <property type="entry name" value="tRNA modification GTPase MnmE"/>
    <property type="match status" value="1"/>
</dbReference>
<protein>
    <submittedName>
        <fullName evidence="14">tRNA modification GTPase isoform X1</fullName>
    </submittedName>
</protein>
<dbReference type="Gene3D" id="3.40.50.300">
    <property type="entry name" value="P-loop containing nucleotide triphosphate hydrolases"/>
    <property type="match status" value="1"/>
</dbReference>
<dbReference type="Pfam" id="PF01926">
    <property type="entry name" value="MMR_HSR1"/>
    <property type="match status" value="1"/>
</dbReference>
<evidence type="ECO:0000256" key="2">
    <source>
        <dbReference type="ARBA" id="ARBA00011043"/>
    </source>
</evidence>
<feature type="compositionally biased region" description="Basic and acidic residues" evidence="11">
    <location>
        <begin position="714"/>
        <end position="723"/>
    </location>
</feature>
<evidence type="ECO:0000256" key="7">
    <source>
        <dbReference type="ARBA" id="ARBA00022842"/>
    </source>
</evidence>
<dbReference type="GO" id="GO:0009507">
    <property type="term" value="C:chloroplast"/>
    <property type="evidence" value="ECO:0007669"/>
    <property type="project" value="UniProtKB-SubCell"/>
</dbReference>
<dbReference type="PROSITE" id="PS51709">
    <property type="entry name" value="G_TRME"/>
    <property type="match status" value="1"/>
</dbReference>
<organism evidence="14 15">
    <name type="scientific">Micractinium conductrix</name>
    <dbReference type="NCBI Taxonomy" id="554055"/>
    <lineage>
        <taxon>Eukaryota</taxon>
        <taxon>Viridiplantae</taxon>
        <taxon>Chlorophyta</taxon>
        <taxon>core chlorophytes</taxon>
        <taxon>Trebouxiophyceae</taxon>
        <taxon>Chlorellales</taxon>
        <taxon>Chlorellaceae</taxon>
        <taxon>Chlorella clade</taxon>
        <taxon>Micractinium</taxon>
    </lineage>
</organism>
<feature type="compositionally biased region" description="Polar residues" evidence="11">
    <location>
        <begin position="1464"/>
        <end position="1476"/>
    </location>
</feature>
<feature type="transmembrane region" description="Helical" evidence="12">
    <location>
        <begin position="369"/>
        <end position="394"/>
    </location>
</feature>
<comment type="similarity">
    <text evidence="2 10">Belongs to the TRAFAC class TrmE-Era-EngA-EngB-Septin-like GTPase superfamily. TrmE GTPase family.</text>
</comment>
<evidence type="ECO:0000256" key="4">
    <source>
        <dbReference type="ARBA" id="ARBA00022723"/>
    </source>
</evidence>
<keyword evidence="6" id="KW-0378">Hydrolase</keyword>
<keyword evidence="9 10" id="KW-0342">GTP-binding</keyword>
<evidence type="ECO:0000313" key="14">
    <source>
        <dbReference type="EMBL" id="PSC72869.1"/>
    </source>
</evidence>
<feature type="compositionally biased region" description="Low complexity" evidence="11">
    <location>
        <begin position="1124"/>
        <end position="1133"/>
    </location>
</feature>
<evidence type="ECO:0000256" key="11">
    <source>
        <dbReference type="SAM" id="MobiDB-lite"/>
    </source>
</evidence>
<keyword evidence="15" id="KW-1185">Reference proteome</keyword>
<keyword evidence="5 10" id="KW-0547">Nucleotide-binding</keyword>
<dbReference type="InterPro" id="IPR025867">
    <property type="entry name" value="MnmE_helical"/>
</dbReference>
<dbReference type="CDD" id="cd14858">
    <property type="entry name" value="TrmE_N"/>
    <property type="match status" value="1"/>
</dbReference>
<accession>A0A2P6VFL9</accession>
<evidence type="ECO:0000259" key="13">
    <source>
        <dbReference type="PROSITE" id="PS51709"/>
    </source>
</evidence>
<dbReference type="InterPro" id="IPR006073">
    <property type="entry name" value="GTP-bd"/>
</dbReference>
<keyword evidence="12" id="KW-1133">Transmembrane helix</keyword>
<dbReference type="GO" id="GO:0005525">
    <property type="term" value="F:GTP binding"/>
    <property type="evidence" value="ECO:0007669"/>
    <property type="project" value="UniProtKB-KW"/>
</dbReference>
<gene>
    <name evidence="14" type="ORF">C2E20_3843</name>
</gene>
<evidence type="ECO:0000256" key="5">
    <source>
        <dbReference type="ARBA" id="ARBA00022741"/>
    </source>
</evidence>
<evidence type="ECO:0000256" key="9">
    <source>
        <dbReference type="ARBA" id="ARBA00023134"/>
    </source>
</evidence>
<dbReference type="Pfam" id="PF18758">
    <property type="entry name" value="KDZ"/>
    <property type="match status" value="1"/>
</dbReference>
<dbReference type="InterPro" id="IPR040521">
    <property type="entry name" value="KDZ"/>
</dbReference>
<dbReference type="OrthoDB" id="188276at2759"/>
<dbReference type="PANTHER" id="PTHR42714">
    <property type="entry name" value="TRNA MODIFICATION GTPASE GTPBP3"/>
    <property type="match status" value="1"/>
</dbReference>
<feature type="compositionally biased region" description="Low complexity" evidence="11">
    <location>
        <begin position="7"/>
        <end position="25"/>
    </location>
</feature>
<dbReference type="CDD" id="cd04164">
    <property type="entry name" value="trmE"/>
    <property type="match status" value="1"/>
</dbReference>
<feature type="region of interest" description="Disordered" evidence="11">
    <location>
        <begin position="706"/>
        <end position="725"/>
    </location>
</feature>
<feature type="compositionally biased region" description="Low complexity" evidence="11">
    <location>
        <begin position="1350"/>
        <end position="1361"/>
    </location>
</feature>
<dbReference type="InterPro" id="IPR018948">
    <property type="entry name" value="GTP-bd_TrmE_N"/>
</dbReference>
<dbReference type="EMBL" id="LHPF02000009">
    <property type="protein sequence ID" value="PSC72869.1"/>
    <property type="molecule type" value="Genomic_DNA"/>
</dbReference>
<dbReference type="InterPro" id="IPR031168">
    <property type="entry name" value="G_TrmE"/>
</dbReference>
<dbReference type="GO" id="GO:0003924">
    <property type="term" value="F:GTPase activity"/>
    <property type="evidence" value="ECO:0007669"/>
    <property type="project" value="InterPro"/>
</dbReference>
<dbReference type="NCBIfam" id="TIGR00231">
    <property type="entry name" value="small_GTP"/>
    <property type="match status" value="1"/>
</dbReference>
<sequence>MDGGWEDWGAAVADGDASDGGAAATAGGANGSSYGFERLPGAQAPWQRAEATMRQQKWDGVRSSLHRGYVEQQPAIDALRREANAAHRQSLQERLAAVQPCCSCCGGTDMQLAGPMEVLYIGIERRFLLSVPVSSCRVEGCGGRFAPSSFSVGCFPATPNASWDVAQTSGMYERRWFDLQLLQLCDSLTFAGRAAAVYSLATIVHKQHELNGCSAPLGWEHMKRQLGEALMEYGYLQCATMKLAALGVQGCEERPLSSCAACDGAPVHINMDFNFSLCHNAKCGTSDVQLPPPNSQHYLRGEAVNQLLLESSGAAGTAAAADTPACSDFDAARVLGRTSKSHDITAVGVTMCRHSVVAHVMDIGTGERYIYAAIMLYMLMVQHALQVVVVWYDINCKFGPWFKRWAVAKAVLLPVLQCAAAVLFPLPVWHRYAHRWVPVLGCTGRTCMWCASSRALPMYSKHEPAETLWAWLGALGIITQYMTQRNRWGRIERALQLWNQRQADRIVPLLCSMQASTEEAAAAASRATAATALNKLAERAATVHGLPAPQLPPKAEYASVRLQCAFIAPTLAPTAAHLPPPINVFRGGSAALDRLAPGSAALRSLEARRRQLAGTQFDGAEPALDSQEFAAAVAELAQWDIKRLQAALTHSAQQYMTQRSRWGRIERVLQLWNQRQRSRQVAERCNWRCRGVEQEYLAGLVDLQQSGSNDAEEDRERDGRATGDDDTITAIVTGAAAGAVSIIRLSGGDAVAIAQAIFRLARGAGGADWQPESHRVYYGRAVDAGGGVLDEVLVLAMLEPRSYTAEDVVEIHTHGGGISAQRVLQRCLEAGARLASPGEFTLRAFLNGRLDLSQAESVAQLIDARTVAAADSALAGLEGGLGREVSSMRAECVDLLVELDARLDFDDDLPPLDVPALVERVGSLSMQLDRALQTARQGQLLRAGLQVALVGRPNVGKSSLLNVMSGSERAIVTAIPGTTRDIVEAGIVIGGVPITLLDTAGLRQSGDLVERIGVERSLAAARAADIVLMVVDAQAGWCDADAGIFQQVFGVGAARGERGIDSDWGSDGDGSTSGTGSRRSGTPALLVLNKVDLAAAQRQQQQQQQQQDVRQGPRQQGSQQHDGSGAAPSGAALAGVPPAAAAHFAAVVETSAATRAGLDELQAAVLELAGAPQLSRGGVGWAVNERQAEALIRARESLTRAQGSIADDLPLDFWTIDLRAAALALGEAGGGGMTPSTFLSYVSIGFGVTIGVITLAVGIWLLLRRAANQRRQREELQATAAAQDARRAEAQAVQRMISEKRRATAAARKPYLVVHPGGDAEVAFKDATLAKQSTPTEELIKSYLDGSSAAAADRSTSRGGRPVPGCEPAAAQQQRQQQQQQQQQEALMGRRALAAAAALSGRASSGLGDVLADLSLDATDVAAAAAAAEEGQAPRQQMQLAQQHVGTSSGSGRAKQPLAGGQGEQQPPSRTSSGASSAAEDLALLRRPAQPGGSSDNV</sequence>
<dbReference type="InterPro" id="IPR027368">
    <property type="entry name" value="MnmE_dom2"/>
</dbReference>
<feature type="transmembrane region" description="Helical" evidence="12">
    <location>
        <begin position="1238"/>
        <end position="1263"/>
    </location>
</feature>
<feature type="region of interest" description="Disordered" evidence="11">
    <location>
        <begin position="1059"/>
        <end position="1081"/>
    </location>
</feature>
<keyword evidence="12" id="KW-0812">Transmembrane</keyword>
<feature type="region of interest" description="Disordered" evidence="11">
    <location>
        <begin position="1350"/>
        <end position="1384"/>
    </location>
</feature>
<name>A0A2P6VFL9_9CHLO</name>
<keyword evidence="3 10" id="KW-0819">tRNA processing</keyword>
<feature type="transmembrane region" description="Helical" evidence="12">
    <location>
        <begin position="406"/>
        <end position="429"/>
    </location>
</feature>
<keyword evidence="12" id="KW-0472">Membrane</keyword>
<dbReference type="Gene3D" id="1.20.120.430">
    <property type="entry name" value="tRNA modification GTPase MnmE domain 2"/>
    <property type="match status" value="1"/>
</dbReference>
<dbReference type="GO" id="GO:0005829">
    <property type="term" value="C:cytosol"/>
    <property type="evidence" value="ECO:0007669"/>
    <property type="project" value="TreeGrafter"/>
</dbReference>
<feature type="compositionally biased region" description="Low complexity" evidence="11">
    <location>
        <begin position="1428"/>
        <end position="1443"/>
    </location>
</feature>
<evidence type="ECO:0000256" key="8">
    <source>
        <dbReference type="ARBA" id="ARBA00022958"/>
    </source>
</evidence>
<dbReference type="PANTHER" id="PTHR42714:SF2">
    <property type="entry name" value="TRNA MODIFICATION GTPASE GTPBP3, MITOCHONDRIAL"/>
    <property type="match status" value="1"/>
</dbReference>
<keyword evidence="4" id="KW-0479">Metal-binding</keyword>
<dbReference type="GO" id="GO:0002098">
    <property type="term" value="P:tRNA wobble uridine modification"/>
    <property type="evidence" value="ECO:0007669"/>
    <property type="project" value="TreeGrafter"/>
</dbReference>
<dbReference type="HAMAP" id="MF_00379">
    <property type="entry name" value="GTPase_MnmE"/>
    <property type="match status" value="1"/>
</dbReference>
<evidence type="ECO:0000256" key="10">
    <source>
        <dbReference type="RuleBase" id="RU003313"/>
    </source>
</evidence>
<evidence type="ECO:0000256" key="3">
    <source>
        <dbReference type="ARBA" id="ARBA00022694"/>
    </source>
</evidence>
<dbReference type="InterPro" id="IPR005225">
    <property type="entry name" value="Small_GTP-bd"/>
</dbReference>
<dbReference type="SUPFAM" id="SSF52540">
    <property type="entry name" value="P-loop containing nucleoside triphosphate hydrolases"/>
    <property type="match status" value="1"/>
</dbReference>
<evidence type="ECO:0000256" key="1">
    <source>
        <dbReference type="ARBA" id="ARBA00004229"/>
    </source>
</evidence>